<keyword evidence="1" id="KW-1133">Transmembrane helix</keyword>
<keyword evidence="3" id="KW-1185">Reference proteome</keyword>
<sequence length="241" mass="26213">MGFTVMPFRQLASLKCHSHARATRCFARRYAAGSEDFGMSQGCSFPARLPVGSSDLPLIRCPRCGAAVVECRSMRHGGKVFFKCEENEQDVPNCCKFFKWIESYRKMVEGMSEHVVDEGPSDVALVDGSIEMKRSSVDDGKIDKLINLIEVLVMINIGLLVLGFIGAALGVSERGDCSGGGGGAAVSYSWVRATGHCGGGWNGDADEIDLGRCREQEPTHLDPLSLTDLKNDPRAHWSQHS</sequence>
<organism evidence="2 3">
    <name type="scientific">Oryza rufipogon</name>
    <name type="common">Brownbeard rice</name>
    <name type="synonym">Asian wild rice</name>
    <dbReference type="NCBI Taxonomy" id="4529"/>
    <lineage>
        <taxon>Eukaryota</taxon>
        <taxon>Viridiplantae</taxon>
        <taxon>Streptophyta</taxon>
        <taxon>Embryophyta</taxon>
        <taxon>Tracheophyta</taxon>
        <taxon>Spermatophyta</taxon>
        <taxon>Magnoliopsida</taxon>
        <taxon>Liliopsida</taxon>
        <taxon>Poales</taxon>
        <taxon>Poaceae</taxon>
        <taxon>BOP clade</taxon>
        <taxon>Oryzoideae</taxon>
        <taxon>Oryzeae</taxon>
        <taxon>Oryzinae</taxon>
        <taxon>Oryza</taxon>
    </lineage>
</organism>
<evidence type="ECO:0008006" key="4">
    <source>
        <dbReference type="Google" id="ProtNLM"/>
    </source>
</evidence>
<evidence type="ECO:0000313" key="2">
    <source>
        <dbReference type="EnsemblPlants" id="ORUFI03G37310.1"/>
    </source>
</evidence>
<dbReference type="Proteomes" id="UP000008022">
    <property type="component" value="Unassembled WGS sequence"/>
</dbReference>
<evidence type="ECO:0000313" key="3">
    <source>
        <dbReference type="Proteomes" id="UP000008022"/>
    </source>
</evidence>
<protein>
    <recommendedName>
        <fullName evidence="4">Zinc finger GRF-type domain-containing protein</fullName>
    </recommendedName>
</protein>
<name>A0A0E0P1X9_ORYRU</name>
<dbReference type="Gramene" id="ORUFI03G37310.1">
    <property type="protein sequence ID" value="ORUFI03G37310.1"/>
    <property type="gene ID" value="ORUFI03G37310"/>
</dbReference>
<dbReference type="HOGENOM" id="CLU_1153294_0_0_1"/>
<dbReference type="EnsemblPlants" id="ORUFI03G37310.1">
    <property type="protein sequence ID" value="ORUFI03G37310.1"/>
    <property type="gene ID" value="ORUFI03G37310"/>
</dbReference>
<feature type="transmembrane region" description="Helical" evidence="1">
    <location>
        <begin position="151"/>
        <end position="171"/>
    </location>
</feature>
<dbReference type="AlphaFoldDB" id="A0A0E0P1X9"/>
<evidence type="ECO:0000256" key="1">
    <source>
        <dbReference type="SAM" id="Phobius"/>
    </source>
</evidence>
<proteinExistence type="predicted"/>
<reference evidence="3" key="1">
    <citation type="submission" date="2013-06" db="EMBL/GenBank/DDBJ databases">
        <authorList>
            <person name="Zhao Q."/>
        </authorList>
    </citation>
    <scope>NUCLEOTIDE SEQUENCE</scope>
    <source>
        <strain evidence="3">cv. W1943</strain>
    </source>
</reference>
<keyword evidence="1" id="KW-0812">Transmembrane</keyword>
<reference evidence="2" key="2">
    <citation type="submission" date="2015-06" db="UniProtKB">
        <authorList>
            <consortium name="EnsemblPlants"/>
        </authorList>
    </citation>
    <scope>IDENTIFICATION</scope>
</reference>
<keyword evidence="1" id="KW-0472">Membrane</keyword>
<accession>A0A0E0P1X9</accession>